<dbReference type="PROSITE" id="PS50181">
    <property type="entry name" value="FBOX"/>
    <property type="match status" value="1"/>
</dbReference>
<protein>
    <recommendedName>
        <fullName evidence="3">F-box domain-containing protein</fullName>
    </recommendedName>
</protein>
<evidence type="ECO:0000256" key="1">
    <source>
        <dbReference type="ARBA" id="ARBA00022737"/>
    </source>
</evidence>
<dbReference type="Proteomes" id="UP001149165">
    <property type="component" value="Unassembled WGS sequence"/>
</dbReference>
<dbReference type="Gene3D" id="1.25.40.20">
    <property type="entry name" value="Ankyrin repeat-containing domain"/>
    <property type="match status" value="3"/>
</dbReference>
<feature type="domain" description="F-box" evidence="3">
    <location>
        <begin position="4"/>
        <end position="53"/>
    </location>
</feature>
<proteinExistence type="predicted"/>
<organism evidence="4 5">
    <name type="scientific">Penicillium angulare</name>
    <dbReference type="NCBI Taxonomy" id="116970"/>
    <lineage>
        <taxon>Eukaryota</taxon>
        <taxon>Fungi</taxon>
        <taxon>Dikarya</taxon>
        <taxon>Ascomycota</taxon>
        <taxon>Pezizomycotina</taxon>
        <taxon>Eurotiomycetes</taxon>
        <taxon>Eurotiomycetidae</taxon>
        <taxon>Eurotiales</taxon>
        <taxon>Aspergillaceae</taxon>
        <taxon>Penicillium</taxon>
    </lineage>
</organism>
<dbReference type="EMBL" id="JAPQKH010000003">
    <property type="protein sequence ID" value="KAJ5107680.1"/>
    <property type="molecule type" value="Genomic_DNA"/>
</dbReference>
<accession>A0A9W9FWD1</accession>
<reference evidence="4" key="2">
    <citation type="journal article" date="2023" name="IMA Fungus">
        <title>Comparative genomic study of the Penicillium genus elucidates a diverse pangenome and 15 lateral gene transfer events.</title>
        <authorList>
            <person name="Petersen C."/>
            <person name="Sorensen T."/>
            <person name="Nielsen M.R."/>
            <person name="Sondergaard T.E."/>
            <person name="Sorensen J.L."/>
            <person name="Fitzpatrick D.A."/>
            <person name="Frisvad J.C."/>
            <person name="Nielsen K.L."/>
        </authorList>
    </citation>
    <scope>NUCLEOTIDE SEQUENCE</scope>
    <source>
        <strain evidence="4">IBT 30069</strain>
    </source>
</reference>
<dbReference type="AlphaFoldDB" id="A0A9W9FWD1"/>
<sequence length="717" mass="80640">MVQKIHLADLPSELLREIIKHVDYSIDLCALSQTTHFFHCLVKEQLDFNLRCIFKESGKVHTERQALRWACINGKDISVRRLLDAKIQIPMPSYEWHPIILAAEKGHAQVVKAFLDHGVDPSPFLGFYGDRHQMRRYGNPLLAAIKGGHESVVVLLITHGVDLEYTASSSENAEVIQPLFLATKEHHLSIASLLLDHGCNPHTPNFRRNGPSEDTAWTIATSHDQDILHMFIDKGVTPALAQRRSSSPGTGSSDRRNLILALRVGNLSLAKRLFEQGVDLQLPPRWFYDHVLNYVDDDHPLHAIGLAAGKNLQESEFLLGKIDLDDIVHGDNLRSLVCLMVGAVYGGHYTLVKRLLDADWSSKRPIVGPEEWKDHLSSCMMIAISCGYIDLVSLLLDYGADPRGVVNDRQRRDGYFPPIFEAATRVCRVDILKLLLDRGANPFPRQPRTPFQLLIYNKPWRASDQGAPIETVRLQIVRLLIERDILVPQTGYSLDFIKTASKGGPEIFKLVVQHMGITPQKGHICHEEAFLIAVETGNTAVMEWFLEAGFNPNTPGDSMQFRSTSLLAIAASLDKPPGLAEYSVDLLLRYGADIEWQSPSFRMTPLFKVVGGSYGTGLGCRERATTLLLRKGADPFAVHECEKNCDRSGIPLFIHIAPIRGYTMLTKAFLRCFEERKIPFSKTQNLVKAAASFTVDIEASRTLWRWYWKNFYPCPDE</sequence>
<keyword evidence="2" id="KW-0040">ANK repeat</keyword>
<evidence type="ECO:0000313" key="4">
    <source>
        <dbReference type="EMBL" id="KAJ5107680.1"/>
    </source>
</evidence>
<keyword evidence="5" id="KW-1185">Reference proteome</keyword>
<dbReference type="SUPFAM" id="SSF81383">
    <property type="entry name" value="F-box domain"/>
    <property type="match status" value="1"/>
</dbReference>
<dbReference type="InterPro" id="IPR036770">
    <property type="entry name" value="Ankyrin_rpt-contain_sf"/>
</dbReference>
<dbReference type="InterPro" id="IPR001810">
    <property type="entry name" value="F-box_dom"/>
</dbReference>
<dbReference type="Pfam" id="PF12796">
    <property type="entry name" value="Ank_2"/>
    <property type="match status" value="3"/>
</dbReference>
<dbReference type="SUPFAM" id="SSF48403">
    <property type="entry name" value="Ankyrin repeat"/>
    <property type="match status" value="2"/>
</dbReference>
<dbReference type="PANTHER" id="PTHR24198:SF165">
    <property type="entry name" value="ANKYRIN REPEAT-CONTAINING PROTEIN-RELATED"/>
    <property type="match status" value="1"/>
</dbReference>
<evidence type="ECO:0000313" key="5">
    <source>
        <dbReference type="Proteomes" id="UP001149165"/>
    </source>
</evidence>
<dbReference type="OrthoDB" id="366390at2759"/>
<name>A0A9W9FWD1_9EURO</name>
<gene>
    <name evidence="4" type="ORF">N7456_004355</name>
</gene>
<keyword evidence="1" id="KW-0677">Repeat</keyword>
<dbReference type="InterPro" id="IPR036047">
    <property type="entry name" value="F-box-like_dom_sf"/>
</dbReference>
<evidence type="ECO:0000259" key="3">
    <source>
        <dbReference type="PROSITE" id="PS50181"/>
    </source>
</evidence>
<evidence type="ECO:0000256" key="2">
    <source>
        <dbReference type="ARBA" id="ARBA00023043"/>
    </source>
</evidence>
<dbReference type="SMART" id="SM00256">
    <property type="entry name" value="FBOX"/>
    <property type="match status" value="1"/>
</dbReference>
<reference evidence="4" key="1">
    <citation type="submission" date="2022-11" db="EMBL/GenBank/DDBJ databases">
        <authorList>
            <person name="Petersen C."/>
        </authorList>
    </citation>
    <scope>NUCLEOTIDE SEQUENCE</scope>
    <source>
        <strain evidence="4">IBT 30069</strain>
    </source>
</reference>
<dbReference type="PANTHER" id="PTHR24198">
    <property type="entry name" value="ANKYRIN REPEAT AND PROTEIN KINASE DOMAIN-CONTAINING PROTEIN"/>
    <property type="match status" value="1"/>
</dbReference>
<dbReference type="InterPro" id="IPR002110">
    <property type="entry name" value="Ankyrin_rpt"/>
</dbReference>
<dbReference type="SMART" id="SM00248">
    <property type="entry name" value="ANK"/>
    <property type="match status" value="11"/>
</dbReference>
<comment type="caution">
    <text evidence="4">The sequence shown here is derived from an EMBL/GenBank/DDBJ whole genome shotgun (WGS) entry which is preliminary data.</text>
</comment>